<evidence type="ECO:0000313" key="1">
    <source>
        <dbReference type="EMBL" id="GAU20352.1"/>
    </source>
</evidence>
<dbReference type="EMBL" id="DF973211">
    <property type="protein sequence ID" value="GAU20352.1"/>
    <property type="molecule type" value="Genomic_DNA"/>
</dbReference>
<gene>
    <name evidence="1" type="ORF">TSUD_338340</name>
</gene>
<name>A0A2Z6LPE7_TRISU</name>
<dbReference type="AlphaFoldDB" id="A0A2Z6LPE7"/>
<accession>A0A2Z6LPE7</accession>
<evidence type="ECO:0000313" key="2">
    <source>
        <dbReference type="Proteomes" id="UP000242715"/>
    </source>
</evidence>
<protein>
    <submittedName>
        <fullName evidence="1">Uncharacterized protein</fullName>
    </submittedName>
</protein>
<dbReference type="OrthoDB" id="1621577at2759"/>
<reference evidence="2" key="1">
    <citation type="journal article" date="2017" name="Front. Plant Sci.">
        <title>Climate Clever Clovers: New Paradigm to Reduce the Environmental Footprint of Ruminants by Breeding Low Methanogenic Forages Utilizing Haplotype Variation.</title>
        <authorList>
            <person name="Kaur P."/>
            <person name="Appels R."/>
            <person name="Bayer P.E."/>
            <person name="Keeble-Gagnere G."/>
            <person name="Wang J."/>
            <person name="Hirakawa H."/>
            <person name="Shirasawa K."/>
            <person name="Vercoe P."/>
            <person name="Stefanova K."/>
            <person name="Durmic Z."/>
            <person name="Nichols P."/>
            <person name="Revell C."/>
            <person name="Isobe S.N."/>
            <person name="Edwards D."/>
            <person name="Erskine W."/>
        </authorList>
    </citation>
    <scope>NUCLEOTIDE SEQUENCE [LARGE SCALE GENOMIC DNA]</scope>
    <source>
        <strain evidence="2">cv. Daliak</strain>
    </source>
</reference>
<sequence length="107" mass="12363">MDESSESEERRKKIRELANMAKKAVEKDGSSHSNVTLFIQDIIQKNKDIIQGIGTEELKEFEEKLYDAEIKSNGAILNTSEELEKEYVKDYKMERNDEVCSVGKERC</sequence>
<dbReference type="Proteomes" id="UP000242715">
    <property type="component" value="Unassembled WGS sequence"/>
</dbReference>
<organism evidence="1 2">
    <name type="scientific">Trifolium subterraneum</name>
    <name type="common">Subterranean clover</name>
    <dbReference type="NCBI Taxonomy" id="3900"/>
    <lineage>
        <taxon>Eukaryota</taxon>
        <taxon>Viridiplantae</taxon>
        <taxon>Streptophyta</taxon>
        <taxon>Embryophyta</taxon>
        <taxon>Tracheophyta</taxon>
        <taxon>Spermatophyta</taxon>
        <taxon>Magnoliopsida</taxon>
        <taxon>eudicotyledons</taxon>
        <taxon>Gunneridae</taxon>
        <taxon>Pentapetalae</taxon>
        <taxon>rosids</taxon>
        <taxon>fabids</taxon>
        <taxon>Fabales</taxon>
        <taxon>Fabaceae</taxon>
        <taxon>Papilionoideae</taxon>
        <taxon>50 kb inversion clade</taxon>
        <taxon>NPAAA clade</taxon>
        <taxon>Hologalegina</taxon>
        <taxon>IRL clade</taxon>
        <taxon>Trifolieae</taxon>
        <taxon>Trifolium</taxon>
    </lineage>
</organism>
<proteinExistence type="predicted"/>
<keyword evidence="2" id="KW-1185">Reference proteome</keyword>